<accession>A0AAV7DZ80</accession>
<sequence length="69" mass="7859">MTELSFGELYGTLQIQFYRTSKLLEVRGNETPPPSYLRSVNDFPVFQHGKQNPTSEVDGTGWAEHTNIK</sequence>
<organism evidence="2 3">
    <name type="scientific">Aristolochia fimbriata</name>
    <name type="common">White veined hardy Dutchman's pipe vine</name>
    <dbReference type="NCBI Taxonomy" id="158543"/>
    <lineage>
        <taxon>Eukaryota</taxon>
        <taxon>Viridiplantae</taxon>
        <taxon>Streptophyta</taxon>
        <taxon>Embryophyta</taxon>
        <taxon>Tracheophyta</taxon>
        <taxon>Spermatophyta</taxon>
        <taxon>Magnoliopsida</taxon>
        <taxon>Magnoliidae</taxon>
        <taxon>Piperales</taxon>
        <taxon>Aristolochiaceae</taxon>
        <taxon>Aristolochia</taxon>
    </lineage>
</organism>
<feature type="region of interest" description="Disordered" evidence="1">
    <location>
        <begin position="49"/>
        <end position="69"/>
    </location>
</feature>
<gene>
    <name evidence="2" type="ORF">H6P81_020628</name>
</gene>
<name>A0AAV7DZ80_ARIFI</name>
<reference evidence="2 3" key="1">
    <citation type="submission" date="2021-07" db="EMBL/GenBank/DDBJ databases">
        <title>The Aristolochia fimbriata genome: insights into angiosperm evolution, floral development and chemical biosynthesis.</title>
        <authorList>
            <person name="Jiao Y."/>
        </authorList>
    </citation>
    <scope>NUCLEOTIDE SEQUENCE [LARGE SCALE GENOMIC DNA]</scope>
    <source>
        <strain evidence="2">IBCAS-2021</strain>
        <tissue evidence="2">Leaf</tissue>
    </source>
</reference>
<protein>
    <submittedName>
        <fullName evidence="2">Uncharacterized protein</fullName>
    </submittedName>
</protein>
<comment type="caution">
    <text evidence="2">The sequence shown here is derived from an EMBL/GenBank/DDBJ whole genome shotgun (WGS) entry which is preliminary data.</text>
</comment>
<evidence type="ECO:0000313" key="3">
    <source>
        <dbReference type="Proteomes" id="UP000825729"/>
    </source>
</evidence>
<evidence type="ECO:0000313" key="2">
    <source>
        <dbReference type="EMBL" id="KAG9440463.1"/>
    </source>
</evidence>
<dbReference type="EMBL" id="JAINDJ010000008">
    <property type="protein sequence ID" value="KAG9440463.1"/>
    <property type="molecule type" value="Genomic_DNA"/>
</dbReference>
<dbReference type="Proteomes" id="UP000825729">
    <property type="component" value="Unassembled WGS sequence"/>
</dbReference>
<keyword evidence="3" id="KW-1185">Reference proteome</keyword>
<proteinExistence type="predicted"/>
<dbReference type="AlphaFoldDB" id="A0AAV7DZ80"/>
<evidence type="ECO:0000256" key="1">
    <source>
        <dbReference type="SAM" id="MobiDB-lite"/>
    </source>
</evidence>